<dbReference type="Proteomes" id="UP001461341">
    <property type="component" value="Chromosome"/>
</dbReference>
<reference evidence="2 3" key="1">
    <citation type="submission" date="2023-03" db="EMBL/GenBank/DDBJ databases">
        <title>Novel Species.</title>
        <authorList>
            <person name="Ma S."/>
        </authorList>
    </citation>
    <scope>NUCLEOTIDE SEQUENCE [LARGE SCALE GENOMIC DNA]</scope>
    <source>
        <strain evidence="2 3">B11</strain>
    </source>
</reference>
<dbReference type="EMBL" id="CP121689">
    <property type="protein sequence ID" value="WZL76098.1"/>
    <property type="molecule type" value="Genomic_DNA"/>
</dbReference>
<feature type="domain" description="Xylose isomerase-like TIM barrel" evidence="1">
    <location>
        <begin position="21"/>
        <end position="242"/>
    </location>
</feature>
<dbReference type="InterPro" id="IPR036237">
    <property type="entry name" value="Xyl_isomerase-like_sf"/>
</dbReference>
<dbReference type="RefSeq" id="WP_369018254.1">
    <property type="nucleotide sequence ID" value="NZ_CP121689.1"/>
</dbReference>
<keyword evidence="2" id="KW-0413">Isomerase</keyword>
<dbReference type="PANTHER" id="PTHR12110">
    <property type="entry name" value="HYDROXYPYRUVATE ISOMERASE"/>
    <property type="match status" value="1"/>
</dbReference>
<proteinExistence type="predicted"/>
<evidence type="ECO:0000313" key="3">
    <source>
        <dbReference type="Proteomes" id="UP001461341"/>
    </source>
</evidence>
<keyword evidence="3" id="KW-1185">Reference proteome</keyword>
<dbReference type="Pfam" id="PF01261">
    <property type="entry name" value="AP_endonuc_2"/>
    <property type="match status" value="1"/>
</dbReference>
<name>A0ABZ2YEE8_9BACT</name>
<dbReference type="GO" id="GO:0016853">
    <property type="term" value="F:isomerase activity"/>
    <property type="evidence" value="ECO:0007669"/>
    <property type="project" value="UniProtKB-KW"/>
</dbReference>
<dbReference type="InterPro" id="IPR013022">
    <property type="entry name" value="Xyl_isomerase-like_TIM-brl"/>
</dbReference>
<dbReference type="SUPFAM" id="SSF51658">
    <property type="entry name" value="Xylose isomerase-like"/>
    <property type="match status" value="1"/>
</dbReference>
<protein>
    <submittedName>
        <fullName evidence="2">Sugar phosphate isomerase/epimerase</fullName>
    </submittedName>
</protein>
<sequence length="274" mass="30994">MFKFAYNTLVYWGEPIEKSIERLAKFGYDGVEFVGEPSMYDTQILRQLLERFGLEAAGICSIYTLERDLASPKEEVRKNALMYLKSVIKMASELGTGVVVDVVPSACMKTVSEAPRNKEIEWVVPAIQEAADYAAELGVRLAIEAWNRYETYFLNRCEQVLDLVHRINRPNVGVWLDTFHMNIEESSIPDAIRLAGKELFYLHIADSNRAAPGRGHIDFKPIIEALKDIGYTGYLSMELLPAAADPFSVLKAGGAEEFYDQYTKESIRYLKSLL</sequence>
<accession>A0ABZ2YEE8</accession>
<dbReference type="PANTHER" id="PTHR12110:SF21">
    <property type="entry name" value="XYLOSE ISOMERASE-LIKE TIM BARREL DOMAIN-CONTAINING PROTEIN"/>
    <property type="match status" value="1"/>
</dbReference>
<dbReference type="Gene3D" id="3.20.20.150">
    <property type="entry name" value="Divalent-metal-dependent TIM barrel enzymes"/>
    <property type="match status" value="1"/>
</dbReference>
<evidence type="ECO:0000313" key="2">
    <source>
        <dbReference type="EMBL" id="WZL76098.1"/>
    </source>
</evidence>
<gene>
    <name evidence="2" type="ORF">QBE54_11075</name>
</gene>
<evidence type="ECO:0000259" key="1">
    <source>
        <dbReference type="Pfam" id="PF01261"/>
    </source>
</evidence>
<dbReference type="InterPro" id="IPR050312">
    <property type="entry name" value="IolE/XylAMocC-like"/>
</dbReference>
<organism evidence="2 3">
    <name type="scientific">Thermatribacter velox</name>
    <dbReference type="NCBI Taxonomy" id="3039681"/>
    <lineage>
        <taxon>Bacteria</taxon>
        <taxon>Pseudomonadati</taxon>
        <taxon>Atribacterota</taxon>
        <taxon>Atribacteria</taxon>
        <taxon>Atribacterales</taxon>
        <taxon>Thermatribacteraceae</taxon>
        <taxon>Thermatribacter</taxon>
    </lineage>
</organism>